<reference evidence="1 2" key="1">
    <citation type="submission" date="2020-11" db="EMBL/GenBank/DDBJ databases">
        <title>Enhanced detection system for hospital associated transmission using whole genome sequencing surveillance.</title>
        <authorList>
            <person name="Harrison L.H."/>
            <person name="Van Tyne D."/>
            <person name="Marsh J.W."/>
            <person name="Griffith M.P."/>
            <person name="Snyder D.J."/>
            <person name="Cooper V.S."/>
            <person name="Mustapha M."/>
        </authorList>
    </citation>
    <scope>NUCLEOTIDE SEQUENCE [LARGE SCALE GENOMIC DNA]</scope>
    <source>
        <strain evidence="1 2">PSA00705</strain>
    </source>
</reference>
<evidence type="ECO:0000313" key="1">
    <source>
        <dbReference type="EMBL" id="MBG6291667.1"/>
    </source>
</evidence>
<sequence length="162" mass="18220">METQGTYQVSTTYVRGDSLRLFAEGWVAPTAPEVRQVLQMAGLDPRAAGDFLGVSRRQVNRWTTAEEDIAYSCWVMLCQRAGIGYLVGQAAPQWREPEGEGVRNLYRFELDRIHAIEVYGRPEMAWYEWRGLMSGEQVAGSEDAGYGDPLAALRDALNWLLS</sequence>
<dbReference type="Proteomes" id="UP000608450">
    <property type="component" value="Unassembled WGS sequence"/>
</dbReference>
<dbReference type="EMBL" id="JADTFC010000130">
    <property type="protein sequence ID" value="MBG6291667.1"/>
    <property type="molecule type" value="Genomic_DNA"/>
</dbReference>
<gene>
    <name evidence="1" type="ORF">I5I61_29775</name>
</gene>
<accession>A0ABS0KU96</accession>
<comment type="caution">
    <text evidence="1">The sequence shown here is derived from an EMBL/GenBank/DDBJ whole genome shotgun (WGS) entry which is preliminary data.</text>
</comment>
<keyword evidence="2" id="KW-1185">Reference proteome</keyword>
<proteinExistence type="predicted"/>
<name>A0ABS0KU96_PSENT</name>
<protein>
    <recommendedName>
        <fullName evidence="3">XRE family transcriptional regulator</fullName>
    </recommendedName>
</protein>
<evidence type="ECO:0008006" key="3">
    <source>
        <dbReference type="Google" id="ProtNLM"/>
    </source>
</evidence>
<organism evidence="1 2">
    <name type="scientific">Pseudomonas nitroreducens</name>
    <dbReference type="NCBI Taxonomy" id="46680"/>
    <lineage>
        <taxon>Bacteria</taxon>
        <taxon>Pseudomonadati</taxon>
        <taxon>Pseudomonadota</taxon>
        <taxon>Gammaproteobacteria</taxon>
        <taxon>Pseudomonadales</taxon>
        <taxon>Pseudomonadaceae</taxon>
        <taxon>Pseudomonas</taxon>
    </lineage>
</organism>
<evidence type="ECO:0000313" key="2">
    <source>
        <dbReference type="Proteomes" id="UP000608450"/>
    </source>
</evidence>